<accession>A0A0K2ULQ0</accession>
<dbReference type="EMBL" id="HACA01021441">
    <property type="protein sequence ID" value="CDW38802.1"/>
    <property type="molecule type" value="Transcribed_RNA"/>
</dbReference>
<dbReference type="AlphaFoldDB" id="A0A0K2ULQ0"/>
<sequence length="36" mass="3993">AGYSSKHDHTLLYKLICGLPKKKKTSVALSNLYNSL</sequence>
<feature type="non-terminal residue" evidence="1">
    <location>
        <position position="1"/>
    </location>
</feature>
<evidence type="ECO:0000313" key="1">
    <source>
        <dbReference type="EMBL" id="CDW38802.1"/>
    </source>
</evidence>
<reference evidence="1" key="1">
    <citation type="submission" date="2014-05" db="EMBL/GenBank/DDBJ databases">
        <authorList>
            <person name="Chronopoulou M."/>
        </authorList>
    </citation>
    <scope>NUCLEOTIDE SEQUENCE</scope>
    <source>
        <tissue evidence="1">Whole organism</tissue>
    </source>
</reference>
<protein>
    <submittedName>
        <fullName evidence="1">Uncharacterized protein</fullName>
    </submittedName>
</protein>
<name>A0A0K2ULQ0_LEPSM</name>
<organism evidence="1">
    <name type="scientific">Lepeophtheirus salmonis</name>
    <name type="common">Salmon louse</name>
    <name type="synonym">Caligus salmonis</name>
    <dbReference type="NCBI Taxonomy" id="72036"/>
    <lineage>
        <taxon>Eukaryota</taxon>
        <taxon>Metazoa</taxon>
        <taxon>Ecdysozoa</taxon>
        <taxon>Arthropoda</taxon>
        <taxon>Crustacea</taxon>
        <taxon>Multicrustacea</taxon>
        <taxon>Hexanauplia</taxon>
        <taxon>Copepoda</taxon>
        <taxon>Siphonostomatoida</taxon>
        <taxon>Caligidae</taxon>
        <taxon>Lepeophtheirus</taxon>
    </lineage>
</organism>
<proteinExistence type="predicted"/>